<organism evidence="3 4">
    <name type="scientific">Trematosphaeria pertusa</name>
    <dbReference type="NCBI Taxonomy" id="390896"/>
    <lineage>
        <taxon>Eukaryota</taxon>
        <taxon>Fungi</taxon>
        <taxon>Dikarya</taxon>
        <taxon>Ascomycota</taxon>
        <taxon>Pezizomycotina</taxon>
        <taxon>Dothideomycetes</taxon>
        <taxon>Pleosporomycetidae</taxon>
        <taxon>Pleosporales</taxon>
        <taxon>Massarineae</taxon>
        <taxon>Trematosphaeriaceae</taxon>
        <taxon>Trematosphaeria</taxon>
    </lineage>
</organism>
<evidence type="ECO:0000313" key="3">
    <source>
        <dbReference type="EMBL" id="KAF2245369.1"/>
    </source>
</evidence>
<feature type="compositionally biased region" description="Basic and acidic residues" evidence="2">
    <location>
        <begin position="546"/>
        <end position="575"/>
    </location>
</feature>
<keyword evidence="4" id="KW-1185">Reference proteome</keyword>
<reference evidence="3" key="1">
    <citation type="journal article" date="2020" name="Stud. Mycol.">
        <title>101 Dothideomycetes genomes: a test case for predicting lifestyles and emergence of pathogens.</title>
        <authorList>
            <person name="Haridas S."/>
            <person name="Albert R."/>
            <person name="Binder M."/>
            <person name="Bloem J."/>
            <person name="Labutti K."/>
            <person name="Salamov A."/>
            <person name="Andreopoulos B."/>
            <person name="Baker S."/>
            <person name="Barry K."/>
            <person name="Bills G."/>
            <person name="Bluhm B."/>
            <person name="Cannon C."/>
            <person name="Castanera R."/>
            <person name="Culley D."/>
            <person name="Daum C."/>
            <person name="Ezra D."/>
            <person name="Gonzalez J."/>
            <person name="Henrissat B."/>
            <person name="Kuo A."/>
            <person name="Liang C."/>
            <person name="Lipzen A."/>
            <person name="Lutzoni F."/>
            <person name="Magnuson J."/>
            <person name="Mondo S."/>
            <person name="Nolan M."/>
            <person name="Ohm R."/>
            <person name="Pangilinan J."/>
            <person name="Park H.-J."/>
            <person name="Ramirez L."/>
            <person name="Alfaro M."/>
            <person name="Sun H."/>
            <person name="Tritt A."/>
            <person name="Yoshinaga Y."/>
            <person name="Zwiers L.-H."/>
            <person name="Turgeon B."/>
            <person name="Goodwin S."/>
            <person name="Spatafora J."/>
            <person name="Crous P."/>
            <person name="Grigoriev I."/>
        </authorList>
    </citation>
    <scope>NUCLEOTIDE SEQUENCE</scope>
    <source>
        <strain evidence="3">CBS 122368</strain>
    </source>
</reference>
<feature type="region of interest" description="Disordered" evidence="2">
    <location>
        <begin position="76"/>
        <end position="111"/>
    </location>
</feature>
<protein>
    <submittedName>
        <fullName evidence="3">Uncharacterized protein</fullName>
    </submittedName>
</protein>
<feature type="coiled-coil region" evidence="1">
    <location>
        <begin position="470"/>
        <end position="504"/>
    </location>
</feature>
<evidence type="ECO:0000256" key="2">
    <source>
        <dbReference type="SAM" id="MobiDB-lite"/>
    </source>
</evidence>
<feature type="compositionally biased region" description="Low complexity" evidence="2">
    <location>
        <begin position="83"/>
        <end position="92"/>
    </location>
</feature>
<feature type="region of interest" description="Disordered" evidence="2">
    <location>
        <begin position="546"/>
        <end position="662"/>
    </location>
</feature>
<dbReference type="Proteomes" id="UP000800094">
    <property type="component" value="Unassembled WGS sequence"/>
</dbReference>
<keyword evidence="1" id="KW-0175">Coiled coil</keyword>
<feature type="compositionally biased region" description="Low complexity" evidence="2">
    <location>
        <begin position="621"/>
        <end position="641"/>
    </location>
</feature>
<sequence length="662" mass="75569">MRRGRDTDEIRAPEDILLRASRPQRHSSFLPTHRDWRYQTGVYQHEDFEETQKDMSVWDELDYDASIGVFGRERRRDRRRAMTRTSTFGSASGEEEWGGSTGESVETGGTAEVETPKKVVIPKTPRASKKMSEMMGRPHNRPEADPATRPSRATVVTKFKRTEDAVDGEDQWEKTNVLVRLNFTGDNIRAVQRILKNLPPTPPQTPGEFKIPKTPATARTATSFHSQHIWESIESAHTFPLFERLWVDETQAFNMKKVVASLRTPDKEAEALPVGFNWFPDAVPVDAIFPPGVPMSAKEINAYYPHQTRWKGVILRLVNNDYRGADLLGMQAWFRGLAAGDLPITPGQMNMFLRDALRRKLPDFKATDGLWKGKPDRNLFTDDARPGKYIKDRRHGFIVPTFDDLLKGLKYLPTGLDARGLTQCLVWYLNFRDKFSPRLELNVLHTQSLIRALRQPLKAFGPQNLDMNALKEWKEKGTFAERRVEDEERRYENTVRDAKEIRKSQLELIPGDESIKLHLKLHTRHVLMLPFVAMLGMTGKALEMGVEKAEERKAEKLANEKKPEEEDAEANDKTTNETGEGEQQDKLRPYRIPKRPRVEENAPSERPSKMSVRKRSQVPTALRLLSASPAPVSSRRPSSAAFSYPGAAADLSDPSYSRRELY</sequence>
<dbReference type="AlphaFoldDB" id="A0A6A6I563"/>
<dbReference type="GeneID" id="54587050"/>
<gene>
    <name evidence="3" type="ORF">BU26DRAFT_567960</name>
</gene>
<evidence type="ECO:0000256" key="1">
    <source>
        <dbReference type="SAM" id="Coils"/>
    </source>
</evidence>
<proteinExistence type="predicted"/>
<dbReference type="RefSeq" id="XP_033680373.1">
    <property type="nucleotide sequence ID" value="XM_033833720.1"/>
</dbReference>
<dbReference type="OrthoDB" id="3796227at2759"/>
<name>A0A6A6I563_9PLEO</name>
<accession>A0A6A6I563</accession>
<evidence type="ECO:0000313" key="4">
    <source>
        <dbReference type="Proteomes" id="UP000800094"/>
    </source>
</evidence>
<dbReference type="EMBL" id="ML987200">
    <property type="protein sequence ID" value="KAF2245369.1"/>
    <property type="molecule type" value="Genomic_DNA"/>
</dbReference>
<feature type="compositionally biased region" description="Low complexity" evidence="2">
    <location>
        <begin position="102"/>
        <end position="111"/>
    </location>
</feature>
<feature type="region of interest" description="Disordered" evidence="2">
    <location>
        <begin position="125"/>
        <end position="151"/>
    </location>
</feature>